<name>A0A9P0W0Z5_9ASCO</name>
<dbReference type="GO" id="GO:0008250">
    <property type="term" value="C:oligosaccharyltransferase complex"/>
    <property type="evidence" value="ECO:0007669"/>
    <property type="project" value="UniProtKB-UniRule"/>
</dbReference>
<evidence type="ECO:0000313" key="8">
    <source>
        <dbReference type="Proteomes" id="UP000837801"/>
    </source>
</evidence>
<comment type="similarity">
    <text evidence="2 6">Belongs to the OST5 family.</text>
</comment>
<keyword evidence="3 6" id="KW-0812">Transmembrane</keyword>
<proteinExistence type="inferred from homology"/>
<reference evidence="7" key="1">
    <citation type="submission" date="2022-03" db="EMBL/GenBank/DDBJ databases">
        <authorList>
            <person name="Legras J.-L."/>
            <person name="Devillers H."/>
            <person name="Grondin C."/>
        </authorList>
    </citation>
    <scope>NUCLEOTIDE SEQUENCE</scope>
    <source>
        <strain evidence="7">CLIB 1423</strain>
    </source>
</reference>
<evidence type="ECO:0000256" key="2">
    <source>
        <dbReference type="ARBA" id="ARBA00009825"/>
    </source>
</evidence>
<evidence type="ECO:0000313" key="7">
    <source>
        <dbReference type="EMBL" id="CAH2355162.1"/>
    </source>
</evidence>
<comment type="subunit">
    <text evidence="6">Component of the oligosaccharyltransferase (OST) complex.</text>
</comment>
<sequence length="109" mass="12045">MALGEPYEEYSRVFYYGSSDVNRDARANPLVAVFFLLLSMCFSFPLLDQCTPGYTYHILTILAFASLSLAFLGDKRTQSAFSYTFYALGASLSIGLGSIYLSNTLGVYV</sequence>
<keyword evidence="5 6" id="KW-0472">Membrane</keyword>
<accession>A0A9P0W0Z5</accession>
<comment type="subcellular location">
    <subcellularLocation>
        <location evidence="1 6">Membrane</location>
        <topology evidence="1 6">Multi-pass membrane protein</topology>
    </subcellularLocation>
</comment>
<dbReference type="Proteomes" id="UP000837801">
    <property type="component" value="Unassembled WGS sequence"/>
</dbReference>
<evidence type="ECO:0000256" key="4">
    <source>
        <dbReference type="ARBA" id="ARBA00022989"/>
    </source>
</evidence>
<organism evidence="7 8">
    <name type="scientific">[Candida] railenensis</name>
    <dbReference type="NCBI Taxonomy" id="45579"/>
    <lineage>
        <taxon>Eukaryota</taxon>
        <taxon>Fungi</taxon>
        <taxon>Dikarya</taxon>
        <taxon>Ascomycota</taxon>
        <taxon>Saccharomycotina</taxon>
        <taxon>Pichiomycetes</taxon>
        <taxon>Debaryomycetaceae</taxon>
        <taxon>Kurtzmaniella</taxon>
    </lineage>
</organism>
<comment type="caution">
    <text evidence="6">Lacks conserved residue(s) required for the propagation of feature annotation.</text>
</comment>
<keyword evidence="4 6" id="KW-1133">Transmembrane helix</keyword>
<comment type="function">
    <text evidence="6">Subunit of the oligosaccharyl transferase (OST) complex that catalyzes the initial transfer of a defined glycan (Glc(3)Man(9)GlcNAc(2) in eukaryotes) from the lipid carrier dolichol-pyrophosphate to an asparagine residue within an Asn-X-Ser/Thr consensus motif in nascent polypeptide chains, the first step in protein N-glycosylation. N-glycosylation occurs cotranslationally and the complex associates with the Sec61 complex at the channel-forming translocon complex that mediates protein translocation across the endoplasmic reticulum (ER). All subunits are required for a maximal enzyme activity.</text>
</comment>
<dbReference type="InterPro" id="IPR007915">
    <property type="entry name" value="TMEM258/Ost5"/>
</dbReference>
<evidence type="ECO:0000256" key="5">
    <source>
        <dbReference type="ARBA" id="ARBA00023136"/>
    </source>
</evidence>
<dbReference type="AlphaFoldDB" id="A0A9P0W0Z5"/>
<keyword evidence="8" id="KW-1185">Reference proteome</keyword>
<protein>
    <recommendedName>
        <fullName evidence="6">Dolichyl-diphosphooligosaccharide-protein glycosyltransferase subunit OST5</fullName>
    </recommendedName>
</protein>
<dbReference type="GO" id="GO:0006487">
    <property type="term" value="P:protein N-linked glycosylation"/>
    <property type="evidence" value="ECO:0007669"/>
    <property type="project" value="UniProtKB-UniRule"/>
</dbReference>
<evidence type="ECO:0000256" key="1">
    <source>
        <dbReference type="ARBA" id="ARBA00004141"/>
    </source>
</evidence>
<evidence type="ECO:0000256" key="6">
    <source>
        <dbReference type="RuleBase" id="RU367008"/>
    </source>
</evidence>
<feature type="transmembrane region" description="Helical" evidence="6">
    <location>
        <begin position="53"/>
        <end position="73"/>
    </location>
</feature>
<feature type="transmembrane region" description="Helical" evidence="6">
    <location>
        <begin position="80"/>
        <end position="101"/>
    </location>
</feature>
<feature type="transmembrane region" description="Helical" evidence="6">
    <location>
        <begin position="27"/>
        <end position="47"/>
    </location>
</feature>
<gene>
    <name evidence="7" type="ORF">CLIB1423_22S01156</name>
</gene>
<evidence type="ECO:0000256" key="3">
    <source>
        <dbReference type="ARBA" id="ARBA00022692"/>
    </source>
</evidence>
<comment type="caution">
    <text evidence="7">The sequence shown here is derived from an EMBL/GenBank/DDBJ whole genome shotgun (WGS) entry which is preliminary data.</text>
</comment>
<dbReference type="Pfam" id="PF05251">
    <property type="entry name" value="Ost5"/>
    <property type="match status" value="1"/>
</dbReference>
<dbReference type="EMBL" id="CAKXYY010000022">
    <property type="protein sequence ID" value="CAH2355162.1"/>
    <property type="molecule type" value="Genomic_DNA"/>
</dbReference>